<sequence>MNYQKIVKSNCSICNIKTDSLPNNKTVYCSKCMRNICTLTHIPDNFDRCYSCNYINEPIIRDGHVMCVGHYKKLQMHCKICGEPRKPFEKLSYDHWYYCHKHIPSSDEQSKIVYRYLIEFINKDCISHILSFLP</sequence>
<evidence type="ECO:0000313" key="1">
    <source>
        <dbReference type="EMBL" id="QHT37365.1"/>
    </source>
</evidence>
<dbReference type="AlphaFoldDB" id="A0A6C0FDW1"/>
<protein>
    <submittedName>
        <fullName evidence="1">Uncharacterized protein</fullName>
    </submittedName>
</protein>
<proteinExistence type="predicted"/>
<reference evidence="1" key="1">
    <citation type="journal article" date="2020" name="Nature">
        <title>Giant virus diversity and host interactions through global metagenomics.</title>
        <authorList>
            <person name="Schulz F."/>
            <person name="Roux S."/>
            <person name="Paez-Espino D."/>
            <person name="Jungbluth S."/>
            <person name="Walsh D.A."/>
            <person name="Denef V.J."/>
            <person name="McMahon K.D."/>
            <person name="Konstantinidis K.T."/>
            <person name="Eloe-Fadrosh E.A."/>
            <person name="Kyrpides N.C."/>
            <person name="Woyke T."/>
        </authorList>
    </citation>
    <scope>NUCLEOTIDE SEQUENCE</scope>
    <source>
        <strain evidence="1">GVMAG-S-ERX555967-131</strain>
    </source>
</reference>
<accession>A0A6C0FDW1</accession>
<name>A0A6C0FDW1_9ZZZZ</name>
<dbReference type="EMBL" id="MN738794">
    <property type="protein sequence ID" value="QHT37365.1"/>
    <property type="molecule type" value="Genomic_DNA"/>
</dbReference>
<organism evidence="1">
    <name type="scientific">viral metagenome</name>
    <dbReference type="NCBI Taxonomy" id="1070528"/>
    <lineage>
        <taxon>unclassified sequences</taxon>
        <taxon>metagenomes</taxon>
        <taxon>organismal metagenomes</taxon>
    </lineage>
</organism>